<gene>
    <name evidence="2" type="ORF">PPG34_15365</name>
</gene>
<dbReference type="RefSeq" id="WP_313834325.1">
    <property type="nucleotide sequence ID" value="NZ_JAQOUE010000002.1"/>
</dbReference>
<proteinExistence type="predicted"/>
<keyword evidence="3" id="KW-1185">Reference proteome</keyword>
<accession>A0ABU3KBE8</accession>
<dbReference type="SUPFAM" id="SSF81301">
    <property type="entry name" value="Nucleotidyltransferase"/>
    <property type="match status" value="1"/>
</dbReference>
<feature type="compositionally biased region" description="Basic residues" evidence="1">
    <location>
        <begin position="1"/>
        <end position="10"/>
    </location>
</feature>
<reference evidence="2 3" key="1">
    <citation type="journal article" date="2023" name="ISME J.">
        <title>Cultivation and genomic characterization of novel and ubiquitous marine nitrite-oxidizing bacteria from the Nitrospirales.</title>
        <authorList>
            <person name="Mueller A.J."/>
            <person name="Daebeler A."/>
            <person name="Herbold C.W."/>
            <person name="Kirkegaard R.H."/>
            <person name="Daims H."/>
        </authorList>
    </citation>
    <scope>NUCLEOTIDE SEQUENCE [LARGE SCALE GENOMIC DNA]</scope>
    <source>
        <strain evidence="2 3">EB</strain>
    </source>
</reference>
<evidence type="ECO:0000313" key="3">
    <source>
        <dbReference type="Proteomes" id="UP001250932"/>
    </source>
</evidence>
<evidence type="ECO:0000313" key="2">
    <source>
        <dbReference type="EMBL" id="MDT7043732.1"/>
    </source>
</evidence>
<protein>
    <recommendedName>
        <fullName evidence="4">Nucleotidyltransferase family protein</fullName>
    </recommendedName>
</protein>
<dbReference type="Pfam" id="PF10706">
    <property type="entry name" value="Aminoglyc_resit"/>
    <property type="match status" value="1"/>
</dbReference>
<dbReference type="EMBL" id="JAQOUE010000002">
    <property type="protein sequence ID" value="MDT7043732.1"/>
    <property type="molecule type" value="Genomic_DNA"/>
</dbReference>
<dbReference type="Gene3D" id="3.30.460.40">
    <property type="match status" value="1"/>
</dbReference>
<sequence>MAMSRTHHSRSSSGILPPQETAQTVPELSSIASFRHFYLHILEALRRSGSRFLIGGSYALAAYTEIARTTKDIDLFVTPEEFGGIMAALSQAGYETERTFPHWLGKVRLGEFFVDVIFSSGNGLCDVDEDWFIHASHWKLDEHVVELVPPEEMIWTKAFVMERERYDGTDIIHLIHACWKQIDWQRLIRRFGTYWEVLFSHLQLFAFVYPEERHKVPQWVWQTLMKRLEQRLMTPPSSIEKRLCRGPLISWNQFMVPIQSWGYKDARLMPLGNLNQKHIEEFTETMHHETLLNSQWWVKS</sequence>
<evidence type="ECO:0000256" key="1">
    <source>
        <dbReference type="SAM" id="MobiDB-lite"/>
    </source>
</evidence>
<organism evidence="2 3">
    <name type="scientific">Candidatus Nitronereus thalassa</name>
    <dbReference type="NCBI Taxonomy" id="3020898"/>
    <lineage>
        <taxon>Bacteria</taxon>
        <taxon>Pseudomonadati</taxon>
        <taxon>Nitrospirota</taxon>
        <taxon>Nitrospiria</taxon>
        <taxon>Nitrospirales</taxon>
        <taxon>Nitrospiraceae</taxon>
        <taxon>Candidatus Nitronereus</taxon>
    </lineage>
</organism>
<name>A0ABU3KBE8_9BACT</name>
<feature type="region of interest" description="Disordered" evidence="1">
    <location>
        <begin position="1"/>
        <end position="21"/>
    </location>
</feature>
<dbReference type="InterPro" id="IPR043519">
    <property type="entry name" value="NT_sf"/>
</dbReference>
<evidence type="ECO:0008006" key="4">
    <source>
        <dbReference type="Google" id="ProtNLM"/>
    </source>
</evidence>
<dbReference type="Proteomes" id="UP001250932">
    <property type="component" value="Unassembled WGS sequence"/>
</dbReference>
<comment type="caution">
    <text evidence="2">The sequence shown here is derived from an EMBL/GenBank/DDBJ whole genome shotgun (WGS) entry which is preliminary data.</text>
</comment>
<dbReference type="InterPro" id="IPR019646">
    <property type="entry name" value="Aminoglyc_AdlTrfase"/>
</dbReference>